<dbReference type="InterPro" id="IPR006764">
    <property type="entry name" value="SAM_dep_MeTrfase_SAV2177_type"/>
</dbReference>
<comment type="caution">
    <text evidence="1">The sequence shown here is derived from an EMBL/GenBank/DDBJ whole genome shotgun (WGS) entry which is preliminary data.</text>
</comment>
<name>A0A919MSM6_9ACTN</name>
<proteinExistence type="predicted"/>
<dbReference type="Proteomes" id="UP000636960">
    <property type="component" value="Unassembled WGS sequence"/>
</dbReference>
<dbReference type="RefSeq" id="WP_203780161.1">
    <property type="nucleotide sequence ID" value="NZ_BOMV01000007.1"/>
</dbReference>
<evidence type="ECO:0000313" key="2">
    <source>
        <dbReference type="Proteomes" id="UP000636960"/>
    </source>
</evidence>
<dbReference type="EMBL" id="BOMV01000007">
    <property type="protein sequence ID" value="GIE93878.1"/>
    <property type="molecule type" value="Genomic_DNA"/>
</dbReference>
<dbReference type="Gene3D" id="3.40.50.150">
    <property type="entry name" value="Vaccinia Virus protein VP39"/>
    <property type="match status" value="1"/>
</dbReference>
<organism evidence="1 2">
    <name type="scientific">Paractinoplanes rishiriensis</name>
    <dbReference type="NCBI Taxonomy" id="1050105"/>
    <lineage>
        <taxon>Bacteria</taxon>
        <taxon>Bacillati</taxon>
        <taxon>Actinomycetota</taxon>
        <taxon>Actinomycetes</taxon>
        <taxon>Micromonosporales</taxon>
        <taxon>Micromonosporaceae</taxon>
        <taxon>Paractinoplanes</taxon>
    </lineage>
</organism>
<accession>A0A919MSM6</accession>
<dbReference type="SUPFAM" id="SSF53335">
    <property type="entry name" value="S-adenosyl-L-methionine-dependent methyltransferases"/>
    <property type="match status" value="1"/>
</dbReference>
<dbReference type="InterPro" id="IPR029063">
    <property type="entry name" value="SAM-dependent_MTases_sf"/>
</dbReference>
<evidence type="ECO:0000313" key="1">
    <source>
        <dbReference type="EMBL" id="GIE93878.1"/>
    </source>
</evidence>
<dbReference type="PIRSF" id="PIRSF017393">
    <property type="entry name" value="MTase_SAV2177"/>
    <property type="match status" value="1"/>
</dbReference>
<gene>
    <name evidence="1" type="ORF">Ari01nite_13430</name>
</gene>
<evidence type="ECO:0008006" key="3">
    <source>
        <dbReference type="Google" id="ProtNLM"/>
    </source>
</evidence>
<dbReference type="AlphaFoldDB" id="A0A919MSM6"/>
<reference evidence="1" key="1">
    <citation type="submission" date="2021-01" db="EMBL/GenBank/DDBJ databases">
        <title>Whole genome shotgun sequence of Actinoplanes rishiriensis NBRC 108556.</title>
        <authorList>
            <person name="Komaki H."/>
            <person name="Tamura T."/>
        </authorList>
    </citation>
    <scope>NUCLEOTIDE SEQUENCE</scope>
    <source>
        <strain evidence="1">NBRC 108556</strain>
    </source>
</reference>
<keyword evidence="2" id="KW-1185">Reference proteome</keyword>
<protein>
    <recommendedName>
        <fullName evidence="3">S-adenosyl methyltransferase</fullName>
    </recommendedName>
</protein>
<sequence length="280" mass="31612">MTSDDLLARLDTATPHPARRYDYWLGGKDNFEADRQSGDAIAQRWPHIVTAARENRAFLRRAVEYCARRHGIRQFLDIGTGLPTVNNTHEVAQQVDPESRIVYVDNDPLVLVHARALLTSTREGVTDYIDADLRHPGTILAHPTLTKTLDLSRPVALMLVAVLHFIPEHDDPYTIVDTLKNALAPGSMIALSHGSYDLVPRRNVNALTSGNYPGKDQFHARTRQQVRRFFDGWDLCQPRSDGRERRQPQLDVISKWGRSWRDAKPPAKQVSMWGGVASKP</sequence>
<dbReference type="Pfam" id="PF04672">
    <property type="entry name" value="Methyltransf_19"/>
    <property type="match status" value="1"/>
</dbReference>